<protein>
    <submittedName>
        <fullName evidence="2">Uncharacterized protein</fullName>
    </submittedName>
</protein>
<dbReference type="Proteomes" id="UP000801492">
    <property type="component" value="Unassembled WGS sequence"/>
</dbReference>
<sequence length="150" mass="17343">ISEQNGPEFLEKEKEDQKTKTNLRKLELKREITKPWRGCSNKNTQKITSEVFGFLDLLDRVAIIKIKTTPCNLNIVVAHLPTSENSEDETESDHNLLLARIKLRLEATLRKKPAHKKPQLRSLKNSSVRANVEKEVNEIMRNIQVYPQDT</sequence>
<comment type="caution">
    <text evidence="2">The sequence shown here is derived from an EMBL/GenBank/DDBJ whole genome shotgun (WGS) entry which is preliminary data.</text>
</comment>
<feature type="compositionally biased region" description="Basic and acidic residues" evidence="1">
    <location>
        <begin position="9"/>
        <end position="21"/>
    </location>
</feature>
<gene>
    <name evidence="2" type="ORF">ILUMI_16890</name>
</gene>
<reference evidence="2" key="1">
    <citation type="submission" date="2019-08" db="EMBL/GenBank/DDBJ databases">
        <title>The genome of the North American firefly Photinus pyralis.</title>
        <authorList>
            <consortium name="Photinus pyralis genome working group"/>
            <person name="Fallon T.R."/>
            <person name="Sander Lower S.E."/>
            <person name="Weng J.-K."/>
        </authorList>
    </citation>
    <scope>NUCLEOTIDE SEQUENCE</scope>
    <source>
        <strain evidence="2">TRF0915ILg1</strain>
        <tissue evidence="2">Whole body</tissue>
    </source>
</reference>
<dbReference type="EMBL" id="VTPC01068682">
    <property type="protein sequence ID" value="KAF2889283.1"/>
    <property type="molecule type" value="Genomic_DNA"/>
</dbReference>
<organism evidence="2 3">
    <name type="scientific">Ignelater luminosus</name>
    <name type="common">Cucubano</name>
    <name type="synonym">Pyrophorus luminosus</name>
    <dbReference type="NCBI Taxonomy" id="2038154"/>
    <lineage>
        <taxon>Eukaryota</taxon>
        <taxon>Metazoa</taxon>
        <taxon>Ecdysozoa</taxon>
        <taxon>Arthropoda</taxon>
        <taxon>Hexapoda</taxon>
        <taxon>Insecta</taxon>
        <taxon>Pterygota</taxon>
        <taxon>Neoptera</taxon>
        <taxon>Endopterygota</taxon>
        <taxon>Coleoptera</taxon>
        <taxon>Polyphaga</taxon>
        <taxon>Elateriformia</taxon>
        <taxon>Elateroidea</taxon>
        <taxon>Elateridae</taxon>
        <taxon>Agrypninae</taxon>
        <taxon>Pyrophorini</taxon>
        <taxon>Ignelater</taxon>
    </lineage>
</organism>
<feature type="region of interest" description="Disordered" evidence="1">
    <location>
        <begin position="1"/>
        <end position="21"/>
    </location>
</feature>
<evidence type="ECO:0000256" key="1">
    <source>
        <dbReference type="SAM" id="MobiDB-lite"/>
    </source>
</evidence>
<evidence type="ECO:0000313" key="3">
    <source>
        <dbReference type="Proteomes" id="UP000801492"/>
    </source>
</evidence>
<dbReference type="AlphaFoldDB" id="A0A8K0CKX0"/>
<name>A0A8K0CKX0_IGNLU</name>
<feature type="non-terminal residue" evidence="2">
    <location>
        <position position="150"/>
    </location>
</feature>
<feature type="non-terminal residue" evidence="2">
    <location>
        <position position="1"/>
    </location>
</feature>
<proteinExistence type="predicted"/>
<keyword evidence="3" id="KW-1185">Reference proteome</keyword>
<evidence type="ECO:0000313" key="2">
    <source>
        <dbReference type="EMBL" id="KAF2889283.1"/>
    </source>
</evidence>
<accession>A0A8K0CKX0</accession>